<accession>A0A1X2GHS6</accession>
<evidence type="ECO:0000313" key="3">
    <source>
        <dbReference type="Proteomes" id="UP000242146"/>
    </source>
</evidence>
<keyword evidence="3" id="KW-1185">Reference proteome</keyword>
<dbReference type="Proteomes" id="UP000242146">
    <property type="component" value="Unassembled WGS sequence"/>
</dbReference>
<comment type="caution">
    <text evidence="2">The sequence shown here is derived from an EMBL/GenBank/DDBJ whole genome shotgun (WGS) entry which is preliminary data.</text>
</comment>
<gene>
    <name evidence="2" type="ORF">DM01DRAFT_1043550</name>
</gene>
<name>A0A1X2GHS6_9FUNG</name>
<feature type="compositionally biased region" description="Basic and acidic residues" evidence="1">
    <location>
        <begin position="22"/>
        <end position="31"/>
    </location>
</feature>
<evidence type="ECO:0000256" key="1">
    <source>
        <dbReference type="SAM" id="MobiDB-lite"/>
    </source>
</evidence>
<dbReference type="AlphaFoldDB" id="A0A1X2GHS6"/>
<reference evidence="2 3" key="1">
    <citation type="submission" date="2016-07" db="EMBL/GenBank/DDBJ databases">
        <title>Pervasive Adenine N6-methylation of Active Genes in Fungi.</title>
        <authorList>
            <consortium name="DOE Joint Genome Institute"/>
            <person name="Mondo S.J."/>
            <person name="Dannebaum R.O."/>
            <person name="Kuo R.C."/>
            <person name="Labutti K."/>
            <person name="Haridas S."/>
            <person name="Kuo A."/>
            <person name="Salamov A."/>
            <person name="Ahrendt S.R."/>
            <person name="Lipzen A."/>
            <person name="Sullivan W."/>
            <person name="Andreopoulos W.B."/>
            <person name="Clum A."/>
            <person name="Lindquist E."/>
            <person name="Daum C."/>
            <person name="Ramamoorthy G.K."/>
            <person name="Gryganskyi A."/>
            <person name="Culley D."/>
            <person name="Magnuson J.K."/>
            <person name="James T.Y."/>
            <person name="O'Malley M.A."/>
            <person name="Stajich J.E."/>
            <person name="Spatafora J.W."/>
            <person name="Visel A."/>
            <person name="Grigoriev I.V."/>
        </authorList>
    </citation>
    <scope>NUCLEOTIDE SEQUENCE [LARGE SCALE GENOMIC DNA]</scope>
    <source>
        <strain evidence="2 3">NRRL 3301</strain>
    </source>
</reference>
<dbReference type="EMBL" id="MCGT01000014">
    <property type="protein sequence ID" value="ORX54098.1"/>
    <property type="molecule type" value="Genomic_DNA"/>
</dbReference>
<feature type="region of interest" description="Disordered" evidence="1">
    <location>
        <begin position="18"/>
        <end position="55"/>
    </location>
</feature>
<protein>
    <submittedName>
        <fullName evidence="2">Uncharacterized protein</fullName>
    </submittedName>
</protein>
<sequence length="123" mass="14439">MTLPRKIRLQARQIQKLRRNVKKEQQGEKKSSTPKGFPWKAKSKNKSLREQSKEPEPVFQKIFVFFNGWHGEFTYAQGRRRSWGVVQGIFCLLKGYFLYTHLTAKGNSGYSDKVLFTKSPVWL</sequence>
<organism evidence="2 3">
    <name type="scientific">Hesseltinella vesiculosa</name>
    <dbReference type="NCBI Taxonomy" id="101127"/>
    <lineage>
        <taxon>Eukaryota</taxon>
        <taxon>Fungi</taxon>
        <taxon>Fungi incertae sedis</taxon>
        <taxon>Mucoromycota</taxon>
        <taxon>Mucoromycotina</taxon>
        <taxon>Mucoromycetes</taxon>
        <taxon>Mucorales</taxon>
        <taxon>Cunninghamellaceae</taxon>
        <taxon>Hesseltinella</taxon>
    </lineage>
</organism>
<evidence type="ECO:0000313" key="2">
    <source>
        <dbReference type="EMBL" id="ORX54098.1"/>
    </source>
</evidence>
<proteinExistence type="predicted"/>